<comment type="cofactor">
    <cofactor evidence="1">
        <name>[4Fe-4S] cluster</name>
        <dbReference type="ChEBI" id="CHEBI:49883"/>
    </cofactor>
</comment>
<dbReference type="InterPro" id="IPR027417">
    <property type="entry name" value="P-loop_NTPase"/>
</dbReference>
<organism evidence="21 22">
    <name type="scientific">Flammeovirga pacifica</name>
    <dbReference type="NCBI Taxonomy" id="915059"/>
    <lineage>
        <taxon>Bacteria</taxon>
        <taxon>Pseudomonadati</taxon>
        <taxon>Bacteroidota</taxon>
        <taxon>Cytophagia</taxon>
        <taxon>Cytophagales</taxon>
        <taxon>Flammeovirgaceae</taxon>
        <taxon>Flammeovirga</taxon>
    </lineage>
</organism>
<evidence type="ECO:0000256" key="15">
    <source>
        <dbReference type="ARBA" id="ARBA00023204"/>
    </source>
</evidence>
<evidence type="ECO:0000256" key="12">
    <source>
        <dbReference type="ARBA" id="ARBA00023004"/>
    </source>
</evidence>
<dbReference type="Pfam" id="PF13086">
    <property type="entry name" value="AAA_11"/>
    <property type="match status" value="2"/>
</dbReference>
<dbReference type="CDD" id="cd18808">
    <property type="entry name" value="SF1_C_Upf1"/>
    <property type="match status" value="1"/>
</dbReference>
<dbReference type="InterPro" id="IPR011604">
    <property type="entry name" value="PDDEXK-like_dom_sf"/>
</dbReference>
<evidence type="ECO:0000259" key="20">
    <source>
        <dbReference type="Pfam" id="PF13087"/>
    </source>
</evidence>
<dbReference type="OrthoDB" id="9757917at2"/>
<dbReference type="STRING" id="915059.NH26_07615"/>
<dbReference type="InterPro" id="IPR041677">
    <property type="entry name" value="DNA2/NAM7_AAA_11"/>
</dbReference>
<comment type="caution">
    <text evidence="21">The sequence shown here is derived from an EMBL/GenBank/DDBJ whole genome shotgun (WGS) entry which is preliminary data.</text>
</comment>
<dbReference type="GO" id="GO:0005524">
    <property type="term" value="F:ATP binding"/>
    <property type="evidence" value="ECO:0007669"/>
    <property type="project" value="UniProtKB-KW"/>
</dbReference>
<evidence type="ECO:0000256" key="10">
    <source>
        <dbReference type="ARBA" id="ARBA00022806"/>
    </source>
</evidence>
<keyword evidence="22" id="KW-1185">Reference proteome</keyword>
<evidence type="ECO:0000256" key="7">
    <source>
        <dbReference type="ARBA" id="ARBA00022741"/>
    </source>
</evidence>
<keyword evidence="11" id="KW-0067">ATP-binding</keyword>
<keyword evidence="9" id="KW-0378">Hydrolase</keyword>
<dbReference type="SUPFAM" id="SSF52540">
    <property type="entry name" value="P-loop containing nucleoside triphosphate hydrolases"/>
    <property type="match status" value="1"/>
</dbReference>
<comment type="catalytic activity">
    <reaction evidence="17">
        <text>ATP + H2O = ADP + phosphate + H(+)</text>
        <dbReference type="Rhea" id="RHEA:13065"/>
        <dbReference type="ChEBI" id="CHEBI:15377"/>
        <dbReference type="ChEBI" id="CHEBI:15378"/>
        <dbReference type="ChEBI" id="CHEBI:30616"/>
        <dbReference type="ChEBI" id="CHEBI:43474"/>
        <dbReference type="ChEBI" id="CHEBI:456216"/>
        <dbReference type="EC" id="3.6.4.12"/>
    </reaction>
</comment>
<reference evidence="21 22" key="1">
    <citation type="journal article" date="2012" name="Int. J. Syst. Evol. Microbiol.">
        <title>Flammeovirga pacifica sp. nov., isolated from deep-sea sediment.</title>
        <authorList>
            <person name="Xu H."/>
            <person name="Fu Y."/>
            <person name="Yang N."/>
            <person name="Ding Z."/>
            <person name="Lai Q."/>
            <person name="Zeng R."/>
        </authorList>
    </citation>
    <scope>NUCLEOTIDE SEQUENCE [LARGE SCALE GENOMIC DNA]</scope>
    <source>
        <strain evidence="22">DSM 24597 / LMG 26175 / WPAGA1</strain>
    </source>
</reference>
<evidence type="ECO:0000256" key="16">
    <source>
        <dbReference type="ARBA" id="ARBA00023268"/>
    </source>
</evidence>
<keyword evidence="3" id="KW-0004">4Fe-4S</keyword>
<dbReference type="InterPro" id="IPR045055">
    <property type="entry name" value="DNA2/NAM7-like"/>
</dbReference>
<dbReference type="RefSeq" id="WP_044218319.1">
    <property type="nucleotide sequence ID" value="NZ_JRYR02000001.1"/>
</dbReference>
<evidence type="ECO:0000256" key="6">
    <source>
        <dbReference type="ARBA" id="ARBA00022723"/>
    </source>
</evidence>
<keyword evidence="12" id="KW-0408">Iron</keyword>
<keyword evidence="14" id="KW-0238">DNA-binding</keyword>
<evidence type="ECO:0000259" key="18">
    <source>
        <dbReference type="Pfam" id="PF08696"/>
    </source>
</evidence>
<dbReference type="GO" id="GO:0006260">
    <property type="term" value="P:DNA replication"/>
    <property type="evidence" value="ECO:0007669"/>
    <property type="project" value="UniProtKB-KW"/>
</dbReference>
<feature type="domain" description="DNA2/NAM7 helicase helicase" evidence="19">
    <location>
        <begin position="693"/>
        <end position="798"/>
    </location>
</feature>
<keyword evidence="8" id="KW-0227">DNA damage</keyword>
<evidence type="ECO:0000256" key="11">
    <source>
        <dbReference type="ARBA" id="ARBA00022840"/>
    </source>
</evidence>
<dbReference type="InterPro" id="IPR047187">
    <property type="entry name" value="SF1_C_Upf1"/>
</dbReference>
<dbReference type="GO" id="GO:0006281">
    <property type="term" value="P:DNA repair"/>
    <property type="evidence" value="ECO:0007669"/>
    <property type="project" value="UniProtKB-KW"/>
</dbReference>
<dbReference type="Proteomes" id="UP000179797">
    <property type="component" value="Unassembled WGS sequence"/>
</dbReference>
<feature type="domain" description="DNA2/NAM7 helicase helicase" evidence="19">
    <location>
        <begin position="801"/>
        <end position="873"/>
    </location>
</feature>
<evidence type="ECO:0000256" key="3">
    <source>
        <dbReference type="ARBA" id="ARBA00022485"/>
    </source>
</evidence>
<evidence type="ECO:0000256" key="17">
    <source>
        <dbReference type="ARBA" id="ARBA00047995"/>
    </source>
</evidence>
<dbReference type="Pfam" id="PF08696">
    <property type="entry name" value="Dna2"/>
    <property type="match status" value="1"/>
</dbReference>
<name>A0A1S1YYZ7_FLAPC</name>
<protein>
    <recommendedName>
        <fullName evidence="2">DNA helicase</fullName>
        <ecNumber evidence="2">3.6.4.12</ecNumber>
    </recommendedName>
</protein>
<evidence type="ECO:0000259" key="19">
    <source>
        <dbReference type="Pfam" id="PF13086"/>
    </source>
</evidence>
<keyword evidence="5" id="KW-0540">Nuclease</keyword>
<evidence type="ECO:0000256" key="1">
    <source>
        <dbReference type="ARBA" id="ARBA00001966"/>
    </source>
</evidence>
<dbReference type="GO" id="GO:0046872">
    <property type="term" value="F:metal ion binding"/>
    <property type="evidence" value="ECO:0007669"/>
    <property type="project" value="UniProtKB-KW"/>
</dbReference>
<evidence type="ECO:0000313" key="21">
    <source>
        <dbReference type="EMBL" id="OHX66227.1"/>
    </source>
</evidence>
<evidence type="ECO:0000256" key="13">
    <source>
        <dbReference type="ARBA" id="ARBA00023014"/>
    </source>
</evidence>
<dbReference type="Gene3D" id="3.90.320.10">
    <property type="match status" value="1"/>
</dbReference>
<evidence type="ECO:0000256" key="14">
    <source>
        <dbReference type="ARBA" id="ARBA00023125"/>
    </source>
</evidence>
<keyword evidence="7" id="KW-0547">Nucleotide-binding</keyword>
<dbReference type="GO" id="GO:0004518">
    <property type="term" value="F:nuclease activity"/>
    <property type="evidence" value="ECO:0007669"/>
    <property type="project" value="UniProtKB-KW"/>
</dbReference>
<dbReference type="InterPro" id="IPR041679">
    <property type="entry name" value="DNA2/NAM7-like_C"/>
</dbReference>
<feature type="domain" description="DNA2/NAM7 helicase-like C-terminal" evidence="20">
    <location>
        <begin position="901"/>
        <end position="1111"/>
    </location>
</feature>
<evidence type="ECO:0000313" key="22">
    <source>
        <dbReference type="Proteomes" id="UP000179797"/>
    </source>
</evidence>
<keyword evidence="16" id="KW-0511">Multifunctional enzyme</keyword>
<dbReference type="InterPro" id="IPR014808">
    <property type="entry name" value="DNA_replication_fac_Dna2_N"/>
</dbReference>
<evidence type="ECO:0000256" key="4">
    <source>
        <dbReference type="ARBA" id="ARBA00022705"/>
    </source>
</evidence>
<keyword evidence="6" id="KW-0479">Metal-binding</keyword>
<dbReference type="Gene3D" id="3.40.50.300">
    <property type="entry name" value="P-loop containing nucleotide triphosphate hydrolases"/>
    <property type="match status" value="2"/>
</dbReference>
<dbReference type="GO" id="GO:0051539">
    <property type="term" value="F:4 iron, 4 sulfur cluster binding"/>
    <property type="evidence" value="ECO:0007669"/>
    <property type="project" value="UniProtKB-KW"/>
</dbReference>
<proteinExistence type="predicted"/>
<evidence type="ECO:0000256" key="5">
    <source>
        <dbReference type="ARBA" id="ARBA00022722"/>
    </source>
</evidence>
<dbReference type="PANTHER" id="PTHR10887:SF495">
    <property type="entry name" value="HELICASE SENATAXIN ISOFORM X1-RELATED"/>
    <property type="match status" value="1"/>
</dbReference>
<dbReference type="Pfam" id="PF13087">
    <property type="entry name" value="AAA_12"/>
    <property type="match status" value="1"/>
</dbReference>
<gene>
    <name evidence="21" type="ORF">NH26_07615</name>
</gene>
<dbReference type="EMBL" id="JRYR02000001">
    <property type="protein sequence ID" value="OHX66227.1"/>
    <property type="molecule type" value="Genomic_DNA"/>
</dbReference>
<keyword evidence="4" id="KW-0235">DNA replication</keyword>
<keyword evidence="13" id="KW-0411">Iron-sulfur</keyword>
<keyword evidence="15" id="KW-0234">DNA repair</keyword>
<evidence type="ECO:0000256" key="2">
    <source>
        <dbReference type="ARBA" id="ARBA00012551"/>
    </source>
</evidence>
<dbReference type="GO" id="GO:0003678">
    <property type="term" value="F:DNA helicase activity"/>
    <property type="evidence" value="ECO:0007669"/>
    <property type="project" value="UniProtKB-EC"/>
</dbReference>
<accession>A0A1S1YYZ7</accession>
<dbReference type="GO" id="GO:0016787">
    <property type="term" value="F:hydrolase activity"/>
    <property type="evidence" value="ECO:0007669"/>
    <property type="project" value="UniProtKB-KW"/>
</dbReference>
<sequence length="1141" mass="131910">MLKAEDFYQYIDQTIHDDSYSNLEKHHKIKELLEWVCKEETKGEKVLLSSLFSRIAFISQKRKLRPLLSWRLQKIRINDRQSKRSTKFISTHDVQFAARGVAELVKEVHGVIVPEKLDQLLPELPSEELVNKHRENTIEVLKVEVLKIDIENNRILCLEDDEDNETTAPLEVRFNVQGYNDIYTSFIHKLWENAQLILINARMEEDDSVSPQHFVLEPDYLIDVTAVAECFSRNTTIPLMHLLKKFSTSKSSSAMLLGNVANYFLDEAIHVEDTDILDFREVFTKTFKSSPLEYITLDELQTREGFNEFMKKAEDQFNNIKRTIKEDFLQQNIYKDGCIIEPSFYSPKYGLQGRLDLLHINQQQKEFRIVELKSGSAPQTGFGNSGLWINHQVQTLMYQMILRDAYNVESQQVFPYIFYSKTIQSPLRFDTYTLKMEQSILLTRNEIVLNELKLSKAETLQEVHKVICQLNEPAFAGAPPFIKTEVNEFIRNLKGLNRMEKAYLYAFTSFISKEQQLSKVGDTIFNQGAAALWKDDFEDKKDSFKIFFDLEVAENYANEPTPEIIFKRTNAENAFVNFRVGDIVTIYPRNSADTIPTQGQINRGTITFISNSEVRVQLRHRQRNSEIYDAPTKWALEGDFMEASFNSMYRGIFNFISWQNKEKKERLLGLNPPKYPDKMYTHEEVKSLAQDKNLNKTELSTLAKALSTEDYCLVVGPPGTGKTSRMLKNLAHILHKTDKTRNILFVAYTNRAVDEICEALDEAIETPLEDGRKFLRIGSEHSCSPQWKSSLMHQLAQNANNRKLLKNGIDQHRIFVSTLASIAGRSSLFKIKQFDMAIIDEASQILEPQIVSLLTKVNRFVLIGDQKQLPAITQQDPILSEIDFEELKPIGLTDRRTAYFERIYALCQQNNWHWAFDRLKNQGRMHELLGDFANQHFYQGNLTTVPLPWQSASFEWEKRSHQSALEQLLIEHRLLFFPTHGRNTASSDKINMEEARKIAQVAIATKKRYLEQKGSFDIDKTLGIIAPYRNQIAAIRQALEEAGFEDAHLLSIDTVERYQGSQREVILISFCANTPFQLEGMISLTADSKVDRKLNVAITRAKQQMIFFGNPSILMRSSIHESLMNWVKEQKGWIDNDNLLF</sequence>
<evidence type="ECO:0000256" key="9">
    <source>
        <dbReference type="ARBA" id="ARBA00022801"/>
    </source>
</evidence>
<evidence type="ECO:0000256" key="8">
    <source>
        <dbReference type="ARBA" id="ARBA00022763"/>
    </source>
</evidence>
<dbReference type="AlphaFoldDB" id="A0A1S1YYZ7"/>
<feature type="domain" description="DNA replication factor Dna2 N-terminal" evidence="18">
    <location>
        <begin position="203"/>
        <end position="357"/>
    </location>
</feature>
<dbReference type="EC" id="3.6.4.12" evidence="2"/>
<dbReference type="GO" id="GO:0003677">
    <property type="term" value="F:DNA binding"/>
    <property type="evidence" value="ECO:0007669"/>
    <property type="project" value="UniProtKB-KW"/>
</dbReference>
<dbReference type="PANTHER" id="PTHR10887">
    <property type="entry name" value="DNA2/NAM7 HELICASE FAMILY"/>
    <property type="match status" value="1"/>
</dbReference>
<keyword evidence="10" id="KW-0347">Helicase</keyword>